<proteinExistence type="inferred from homology"/>
<evidence type="ECO:0000256" key="3">
    <source>
        <dbReference type="ARBA" id="ARBA00023136"/>
    </source>
</evidence>
<name>A0A1D2VLJ0_9ASCO</name>
<evidence type="ECO:0000259" key="5">
    <source>
        <dbReference type="Pfam" id="PF12734"/>
    </source>
</evidence>
<evidence type="ECO:0000256" key="4">
    <source>
        <dbReference type="SAM" id="MobiDB-lite"/>
    </source>
</evidence>
<keyword evidence="7" id="KW-1185">Reference proteome</keyword>
<dbReference type="AlphaFoldDB" id="A0A1D2VLJ0"/>
<dbReference type="Pfam" id="PF12734">
    <property type="entry name" value="CYSTM"/>
    <property type="match status" value="1"/>
</dbReference>
<evidence type="ECO:0000256" key="1">
    <source>
        <dbReference type="ARBA" id="ARBA00004370"/>
    </source>
</evidence>
<comment type="similarity">
    <text evidence="2">Belongs to the CYSTM1 family.</text>
</comment>
<dbReference type="RefSeq" id="XP_020048761.1">
    <property type="nucleotide sequence ID" value="XM_020191650.1"/>
</dbReference>
<feature type="compositionally biased region" description="Low complexity" evidence="4">
    <location>
        <begin position="33"/>
        <end position="80"/>
    </location>
</feature>
<protein>
    <recommendedName>
        <fullName evidence="5">Cysteine-rich transmembrane domain-containing protein</fullName>
    </recommendedName>
</protein>
<sequence>MSEKHHYSPQDDYNRAGLPQYPASSQQGNTSSQYYNRPPAPQQYNQQYATQNRHYGGQPPPQSYGQPVYVQKKPPSSDSSSCLAACLAALCLCYCCDALC</sequence>
<evidence type="ECO:0000313" key="7">
    <source>
        <dbReference type="Proteomes" id="UP000095038"/>
    </source>
</evidence>
<gene>
    <name evidence="6" type="ORF">ASCRUDRAFT_69257</name>
</gene>
<comment type="subcellular location">
    <subcellularLocation>
        <location evidence="1">Membrane</location>
    </subcellularLocation>
</comment>
<dbReference type="GO" id="GO:0016020">
    <property type="term" value="C:membrane"/>
    <property type="evidence" value="ECO:0007669"/>
    <property type="project" value="UniProtKB-SubCell"/>
</dbReference>
<evidence type="ECO:0000313" key="6">
    <source>
        <dbReference type="EMBL" id="ODV62454.1"/>
    </source>
</evidence>
<feature type="region of interest" description="Disordered" evidence="4">
    <location>
        <begin position="1"/>
        <end position="80"/>
    </location>
</feature>
<dbReference type="InParanoid" id="A0A1D2VLJ0"/>
<dbReference type="Proteomes" id="UP000095038">
    <property type="component" value="Unassembled WGS sequence"/>
</dbReference>
<reference evidence="7" key="1">
    <citation type="submission" date="2016-05" db="EMBL/GenBank/DDBJ databases">
        <title>Comparative genomics of biotechnologically important yeasts.</title>
        <authorList>
            <consortium name="DOE Joint Genome Institute"/>
            <person name="Riley R."/>
            <person name="Haridas S."/>
            <person name="Wolfe K.H."/>
            <person name="Lopes M.R."/>
            <person name="Hittinger C.T."/>
            <person name="Goker M."/>
            <person name="Salamov A."/>
            <person name="Wisecaver J."/>
            <person name="Long T.M."/>
            <person name="Aerts A.L."/>
            <person name="Barry K."/>
            <person name="Choi C."/>
            <person name="Clum A."/>
            <person name="Coughlan A.Y."/>
            <person name="Deshpande S."/>
            <person name="Douglass A.P."/>
            <person name="Hanson S.J."/>
            <person name="Klenk H.-P."/>
            <person name="Labutti K."/>
            <person name="Lapidus A."/>
            <person name="Lindquist E."/>
            <person name="Lipzen A."/>
            <person name="Meier-Kolthoff J.P."/>
            <person name="Ohm R.A."/>
            <person name="Otillar R.P."/>
            <person name="Pangilinan J."/>
            <person name="Peng Y."/>
            <person name="Rokas A."/>
            <person name="Rosa C.A."/>
            <person name="Scheuner C."/>
            <person name="Sibirny A.A."/>
            <person name="Slot J.C."/>
            <person name="Stielow J.B."/>
            <person name="Sun H."/>
            <person name="Kurtzman C.P."/>
            <person name="Blackwell M."/>
            <person name="Grigoriev I.V."/>
            <person name="Jeffries T.W."/>
        </authorList>
    </citation>
    <scope>NUCLEOTIDE SEQUENCE [LARGE SCALE GENOMIC DNA]</scope>
    <source>
        <strain evidence="7">DSM 1968</strain>
    </source>
</reference>
<keyword evidence="3" id="KW-0472">Membrane</keyword>
<dbReference type="InterPro" id="IPR028144">
    <property type="entry name" value="CYSTM_dom"/>
</dbReference>
<dbReference type="EMBL" id="KV454477">
    <property type="protein sequence ID" value="ODV62454.1"/>
    <property type="molecule type" value="Genomic_DNA"/>
</dbReference>
<organism evidence="6 7">
    <name type="scientific">Ascoidea rubescens DSM 1968</name>
    <dbReference type="NCBI Taxonomy" id="1344418"/>
    <lineage>
        <taxon>Eukaryota</taxon>
        <taxon>Fungi</taxon>
        <taxon>Dikarya</taxon>
        <taxon>Ascomycota</taxon>
        <taxon>Saccharomycotina</taxon>
        <taxon>Saccharomycetes</taxon>
        <taxon>Ascoideaceae</taxon>
        <taxon>Ascoidea</taxon>
    </lineage>
</organism>
<evidence type="ECO:0000256" key="2">
    <source>
        <dbReference type="ARBA" id="ARBA00009444"/>
    </source>
</evidence>
<dbReference type="GeneID" id="30965286"/>
<accession>A0A1D2VLJ0</accession>
<feature type="compositionally biased region" description="Polar residues" evidence="4">
    <location>
        <begin position="22"/>
        <end position="32"/>
    </location>
</feature>
<feature type="domain" description="Cysteine-rich transmembrane" evidence="5">
    <location>
        <begin position="67"/>
        <end position="100"/>
    </location>
</feature>
<feature type="compositionally biased region" description="Basic and acidic residues" evidence="4">
    <location>
        <begin position="1"/>
        <end position="14"/>
    </location>
</feature>